<comment type="caution">
    <text evidence="1">The sequence shown here is derived from an EMBL/GenBank/DDBJ whole genome shotgun (WGS) entry which is preliminary data.</text>
</comment>
<dbReference type="Proteomes" id="UP001608902">
    <property type="component" value="Unassembled WGS sequence"/>
</dbReference>
<dbReference type="PANTHER" id="PTHR34401:SF3">
    <property type="entry name" value="DB DOMAIN-CONTAINING PROTEIN"/>
    <property type="match status" value="1"/>
</dbReference>
<dbReference type="AlphaFoldDB" id="A0ABD6EH00"/>
<reference evidence="1 2" key="1">
    <citation type="submission" date="2024-08" db="EMBL/GenBank/DDBJ databases">
        <title>Gnathostoma spinigerum genome.</title>
        <authorList>
            <person name="Gonzalez-Bertolin B."/>
            <person name="Monzon S."/>
            <person name="Zaballos A."/>
            <person name="Jimenez P."/>
            <person name="Dekumyoy P."/>
            <person name="Varona S."/>
            <person name="Cuesta I."/>
            <person name="Sumanam S."/>
            <person name="Adisakwattana P."/>
            <person name="Gasser R.B."/>
            <person name="Hernandez-Gonzalez A."/>
            <person name="Young N.D."/>
            <person name="Perteguer M.J."/>
        </authorList>
    </citation>
    <scope>NUCLEOTIDE SEQUENCE [LARGE SCALE GENOMIC DNA]</scope>
    <source>
        <strain evidence="1">AL3</strain>
        <tissue evidence="1">Liver</tissue>
    </source>
</reference>
<keyword evidence="2" id="KW-1185">Reference proteome</keyword>
<gene>
    <name evidence="1" type="ORF">AB6A40_004133</name>
</gene>
<evidence type="ECO:0000313" key="1">
    <source>
        <dbReference type="EMBL" id="MFH4977424.1"/>
    </source>
</evidence>
<proteinExistence type="predicted"/>
<dbReference type="EMBL" id="JBGFUD010002289">
    <property type="protein sequence ID" value="MFH4977424.1"/>
    <property type="molecule type" value="Genomic_DNA"/>
</dbReference>
<evidence type="ECO:0000313" key="2">
    <source>
        <dbReference type="Proteomes" id="UP001608902"/>
    </source>
</evidence>
<organism evidence="1 2">
    <name type="scientific">Gnathostoma spinigerum</name>
    <dbReference type="NCBI Taxonomy" id="75299"/>
    <lineage>
        <taxon>Eukaryota</taxon>
        <taxon>Metazoa</taxon>
        <taxon>Ecdysozoa</taxon>
        <taxon>Nematoda</taxon>
        <taxon>Chromadorea</taxon>
        <taxon>Rhabditida</taxon>
        <taxon>Spirurina</taxon>
        <taxon>Gnathostomatomorpha</taxon>
        <taxon>Gnathostomatoidea</taxon>
        <taxon>Gnathostomatidae</taxon>
        <taxon>Gnathostoma</taxon>
    </lineage>
</organism>
<name>A0ABD6EH00_9BILA</name>
<accession>A0ABD6EH00</accession>
<protein>
    <submittedName>
        <fullName evidence="1">Uncharacterized protein</fullName>
    </submittedName>
</protein>
<dbReference type="PANTHER" id="PTHR34401">
    <property type="entry name" value="PROTEIN CBG12388-RELATED"/>
    <property type="match status" value="1"/>
</dbReference>
<sequence>MGAGKKLSNCMKMCMDKKIGKCARKANCGLDLPSDSVLIQTGKQCATRSGLTNQVVRALCGCVANAGMPQLQSVCNRLNIF</sequence>